<feature type="compositionally biased region" description="Polar residues" evidence="2">
    <location>
        <begin position="472"/>
        <end position="483"/>
    </location>
</feature>
<feature type="compositionally biased region" description="Basic and acidic residues" evidence="2">
    <location>
        <begin position="408"/>
        <end position="431"/>
    </location>
</feature>
<dbReference type="Proteomes" id="UP000786811">
    <property type="component" value="Unassembled WGS sequence"/>
</dbReference>
<comment type="caution">
    <text evidence="3">The sequence shown here is derived from an EMBL/GenBank/DDBJ whole genome shotgun (WGS) entry which is preliminary data.</text>
</comment>
<accession>A0A8J2MXJ6</accession>
<dbReference type="PANTHER" id="PTHR12484">
    <property type="entry name" value="B-LYMPHOCYTE ANTIGEN-RELATED"/>
    <property type="match status" value="1"/>
</dbReference>
<keyword evidence="1" id="KW-0175">Coiled coil</keyword>
<dbReference type="InterPro" id="IPR056852">
    <property type="entry name" value="AK17A/B"/>
</dbReference>
<feature type="region of interest" description="Disordered" evidence="2">
    <location>
        <begin position="402"/>
        <end position="483"/>
    </location>
</feature>
<feature type="coiled-coil region" evidence="1">
    <location>
        <begin position="298"/>
        <end position="329"/>
    </location>
</feature>
<proteinExistence type="predicted"/>
<protein>
    <submittedName>
        <fullName evidence="3">Similar to AKAP17A: A-kinase anchor protein 17A (Homo sapiens)</fullName>
    </submittedName>
</protein>
<dbReference type="Pfam" id="PF25015">
    <property type="entry name" value="RBD_AKAP-17A"/>
    <property type="match status" value="1"/>
</dbReference>
<name>A0A8J2MXJ6_COTCN</name>
<feature type="compositionally biased region" description="Basic residues" evidence="2">
    <location>
        <begin position="432"/>
        <end position="450"/>
    </location>
</feature>
<dbReference type="OrthoDB" id="1918237at2759"/>
<evidence type="ECO:0000256" key="1">
    <source>
        <dbReference type="SAM" id="Coils"/>
    </source>
</evidence>
<reference evidence="3" key="1">
    <citation type="submission" date="2021-04" db="EMBL/GenBank/DDBJ databases">
        <authorList>
            <person name="Chebbi M.A.C M."/>
        </authorList>
    </citation>
    <scope>NUCLEOTIDE SEQUENCE</scope>
</reference>
<organism evidence="3 4">
    <name type="scientific">Cotesia congregata</name>
    <name type="common">Parasitoid wasp</name>
    <name type="synonym">Apanteles congregatus</name>
    <dbReference type="NCBI Taxonomy" id="51543"/>
    <lineage>
        <taxon>Eukaryota</taxon>
        <taxon>Metazoa</taxon>
        <taxon>Ecdysozoa</taxon>
        <taxon>Arthropoda</taxon>
        <taxon>Hexapoda</taxon>
        <taxon>Insecta</taxon>
        <taxon>Pterygota</taxon>
        <taxon>Neoptera</taxon>
        <taxon>Endopterygota</taxon>
        <taxon>Hymenoptera</taxon>
        <taxon>Apocrita</taxon>
        <taxon>Ichneumonoidea</taxon>
        <taxon>Braconidae</taxon>
        <taxon>Microgastrinae</taxon>
        <taxon>Cotesia</taxon>
    </lineage>
</organism>
<keyword evidence="4" id="KW-1185">Reference proteome</keyword>
<dbReference type="AlphaFoldDB" id="A0A8J2MXJ6"/>
<gene>
    <name evidence="3" type="ORF">HICCMSTLAB_LOCUS10725</name>
</gene>
<evidence type="ECO:0000313" key="3">
    <source>
        <dbReference type="EMBL" id="CAG5101858.1"/>
    </source>
</evidence>
<dbReference type="EMBL" id="CAJNRD030001123">
    <property type="protein sequence ID" value="CAG5101858.1"/>
    <property type="molecule type" value="Genomic_DNA"/>
</dbReference>
<evidence type="ECO:0000313" key="4">
    <source>
        <dbReference type="Proteomes" id="UP000786811"/>
    </source>
</evidence>
<evidence type="ECO:0000256" key="2">
    <source>
        <dbReference type="SAM" id="MobiDB-lite"/>
    </source>
</evidence>
<dbReference type="PANTHER" id="PTHR12484:SF4">
    <property type="entry name" value="A-KINASE ANCHOR PROTEIN 17A"/>
    <property type="match status" value="1"/>
</dbReference>
<sequence length="483" mass="56117">MSKDKKVGDGKISGEDVNGLRCCRDLSDIVPLYSAKGLYLKPIAKINISVNLPQLKTPGKTLSTWEVMEKLRLLIRPDEFASLKVSKSTLEFLRLEADLTDKCRMAQVLSRLEGQRLNLAGFASILKVRAVEAKDDFPSKHNWDSFFRDAKHMNELKPGERPDTIYISGLPVKWFSEDGGKTPSEPLCMKIFKKWGIIRRIDVPAADPYRSRMRLDNNINKKSNLNDGIFFDVYIQYIEYVDFVKLMDSLRGMKVLKKEDNNYLTAIVKVDFDKTKHMSDNSVSRREFERKRLIAQDHMAMEKLRKREEAEAKKKEEELKKEAADKDAKYIRRKKREEKRKRKALTMFRKQEEDKVSMKIAREEQKLIKAQRQLESIRLLDELFDRIKVRFVDIKLEKGEITIGDKSNSNEKSKDADEKNSDGNDKSEKKDKKSKKKKSKKVKKKKKKDKKNVTSSSDDSDEETNKKKLKSTLANKSDSYPEI</sequence>